<evidence type="ECO:0000313" key="3">
    <source>
        <dbReference type="Proteomes" id="UP001283361"/>
    </source>
</evidence>
<comment type="caution">
    <text evidence="2">The sequence shown here is derived from an EMBL/GenBank/DDBJ whole genome shotgun (WGS) entry which is preliminary data.</text>
</comment>
<evidence type="ECO:0000256" key="1">
    <source>
        <dbReference type="SAM" id="MobiDB-lite"/>
    </source>
</evidence>
<organism evidence="2 3">
    <name type="scientific">Elysia crispata</name>
    <name type="common">lettuce slug</name>
    <dbReference type="NCBI Taxonomy" id="231223"/>
    <lineage>
        <taxon>Eukaryota</taxon>
        <taxon>Metazoa</taxon>
        <taxon>Spiralia</taxon>
        <taxon>Lophotrochozoa</taxon>
        <taxon>Mollusca</taxon>
        <taxon>Gastropoda</taxon>
        <taxon>Heterobranchia</taxon>
        <taxon>Euthyneura</taxon>
        <taxon>Panpulmonata</taxon>
        <taxon>Sacoglossa</taxon>
        <taxon>Placobranchoidea</taxon>
        <taxon>Plakobranchidae</taxon>
        <taxon>Elysia</taxon>
    </lineage>
</organism>
<dbReference type="EMBL" id="JAWDGP010005734">
    <property type="protein sequence ID" value="KAK3752899.1"/>
    <property type="molecule type" value="Genomic_DNA"/>
</dbReference>
<reference evidence="2" key="1">
    <citation type="journal article" date="2023" name="G3 (Bethesda)">
        <title>A reference genome for the long-term kleptoplast-retaining sea slug Elysia crispata morphotype clarki.</title>
        <authorList>
            <person name="Eastman K.E."/>
            <person name="Pendleton A.L."/>
            <person name="Shaikh M.A."/>
            <person name="Suttiyut T."/>
            <person name="Ogas R."/>
            <person name="Tomko P."/>
            <person name="Gavelis G."/>
            <person name="Widhalm J.R."/>
            <person name="Wisecaver J.H."/>
        </authorList>
    </citation>
    <scope>NUCLEOTIDE SEQUENCE</scope>
    <source>
        <strain evidence="2">ECLA1</strain>
    </source>
</reference>
<dbReference type="Proteomes" id="UP001283361">
    <property type="component" value="Unassembled WGS sequence"/>
</dbReference>
<accession>A0AAE0YNW5</accession>
<proteinExistence type="predicted"/>
<keyword evidence="3" id="KW-1185">Reference proteome</keyword>
<feature type="region of interest" description="Disordered" evidence="1">
    <location>
        <begin position="78"/>
        <end position="103"/>
    </location>
</feature>
<name>A0AAE0YNW5_9GAST</name>
<evidence type="ECO:0000313" key="2">
    <source>
        <dbReference type="EMBL" id="KAK3752899.1"/>
    </source>
</evidence>
<dbReference type="AlphaFoldDB" id="A0AAE0YNW5"/>
<sequence length="103" mass="11699">MCLLRAYHDTVKVSRRNKTKYKQQILGRSIIISPDVNIVQEFKGWDVCHKRKTFLSSGLPEGSKLQQARIILRSSTSLPDVAPVSGRPQSVVDPRLPPSRYPR</sequence>
<protein>
    <submittedName>
        <fullName evidence="2">Uncharacterized protein</fullName>
    </submittedName>
</protein>
<gene>
    <name evidence="2" type="ORF">RRG08_009120</name>
</gene>